<dbReference type="PROSITE" id="PS00154">
    <property type="entry name" value="ATPASE_E1_E2"/>
    <property type="match status" value="1"/>
</dbReference>
<keyword evidence="10" id="KW-0460">Magnesium</keyword>
<dbReference type="SUPFAM" id="SSF56784">
    <property type="entry name" value="HAD-like"/>
    <property type="match status" value="1"/>
</dbReference>
<accession>A0A226EHU9</accession>
<dbReference type="InterPro" id="IPR008250">
    <property type="entry name" value="ATPase_P-typ_transduc_dom_A_sf"/>
</dbReference>
<dbReference type="GO" id="GO:0019829">
    <property type="term" value="F:ATPase-coupled monoatomic cation transmembrane transporter activity"/>
    <property type="evidence" value="ECO:0007669"/>
    <property type="project" value="TreeGrafter"/>
</dbReference>
<dbReference type="STRING" id="158441.A0A226EHU9"/>
<dbReference type="GO" id="GO:0005789">
    <property type="term" value="C:endoplasmic reticulum membrane"/>
    <property type="evidence" value="ECO:0007669"/>
    <property type="project" value="UniProtKB-SubCell"/>
</dbReference>
<dbReference type="Pfam" id="PF00122">
    <property type="entry name" value="E1-E2_ATPase"/>
    <property type="match status" value="1"/>
</dbReference>
<dbReference type="PANTHER" id="PTHR45630:SF7">
    <property type="entry name" value="ENDOPLASMIC RETICULUM TRANSMEMBRANE HELIX TRANSLOCASE"/>
    <property type="match status" value="1"/>
</dbReference>
<dbReference type="NCBIfam" id="TIGR01494">
    <property type="entry name" value="ATPase_P-type"/>
    <property type="match status" value="1"/>
</dbReference>
<feature type="transmembrane region" description="Helical" evidence="15">
    <location>
        <begin position="403"/>
        <end position="422"/>
    </location>
</feature>
<keyword evidence="4" id="KW-0597">Phosphoprotein</keyword>
<dbReference type="GO" id="GO:0046872">
    <property type="term" value="F:metal ion binding"/>
    <property type="evidence" value="ECO:0007669"/>
    <property type="project" value="UniProtKB-KW"/>
</dbReference>
<dbReference type="GO" id="GO:0016887">
    <property type="term" value="F:ATP hydrolysis activity"/>
    <property type="evidence" value="ECO:0007669"/>
    <property type="project" value="InterPro"/>
</dbReference>
<feature type="transmembrane region" description="Helical" evidence="15">
    <location>
        <begin position="1119"/>
        <end position="1138"/>
    </location>
</feature>
<evidence type="ECO:0000256" key="14">
    <source>
        <dbReference type="SAM" id="MobiDB-lite"/>
    </source>
</evidence>
<dbReference type="InterPro" id="IPR006544">
    <property type="entry name" value="P-type_TPase_V"/>
</dbReference>
<dbReference type="AlphaFoldDB" id="A0A226EHU9"/>
<dbReference type="OMA" id="QKTKYVW"/>
<feature type="transmembrane region" description="Helical" evidence="15">
    <location>
        <begin position="190"/>
        <end position="209"/>
    </location>
</feature>
<dbReference type="SUPFAM" id="SSF81665">
    <property type="entry name" value="Calcium ATPase, transmembrane domain M"/>
    <property type="match status" value="1"/>
</dbReference>
<dbReference type="InterPro" id="IPR001757">
    <property type="entry name" value="P_typ_ATPase"/>
</dbReference>
<protein>
    <submittedName>
        <fullName evidence="18">Putative manganese-transporting ATPase PDR2</fullName>
    </submittedName>
</protein>
<evidence type="ECO:0000259" key="17">
    <source>
        <dbReference type="Pfam" id="PF23143"/>
    </source>
</evidence>
<evidence type="ECO:0000256" key="4">
    <source>
        <dbReference type="ARBA" id="ARBA00022553"/>
    </source>
</evidence>
<reference evidence="18 19" key="1">
    <citation type="submission" date="2015-12" db="EMBL/GenBank/DDBJ databases">
        <title>The genome of Folsomia candida.</title>
        <authorList>
            <person name="Faddeeva A."/>
            <person name="Derks M.F."/>
            <person name="Anvar Y."/>
            <person name="Smit S."/>
            <person name="Van Straalen N."/>
            <person name="Roelofs D."/>
        </authorList>
    </citation>
    <scope>NUCLEOTIDE SEQUENCE [LARGE SCALE GENOMIC DNA]</scope>
    <source>
        <strain evidence="18 19">VU population</strain>
        <tissue evidence="18">Whole body</tissue>
    </source>
</reference>
<proteinExistence type="inferred from homology"/>
<dbReference type="CDD" id="cd07543">
    <property type="entry name" value="P-type_ATPase_cation"/>
    <property type="match status" value="1"/>
</dbReference>
<dbReference type="SFLD" id="SFLDS00003">
    <property type="entry name" value="Haloacid_Dehalogenase"/>
    <property type="match status" value="1"/>
</dbReference>
<dbReference type="InterPro" id="IPR057255">
    <property type="entry name" value="2TM_P5A-ATPase"/>
</dbReference>
<dbReference type="FunFam" id="3.40.50.1000:FF:000056">
    <property type="entry name" value="Cation-transporting ATPase"/>
    <property type="match status" value="1"/>
</dbReference>
<dbReference type="EMBL" id="LNIX01000003">
    <property type="protein sequence ID" value="OXA57235.1"/>
    <property type="molecule type" value="Genomic_DNA"/>
</dbReference>
<dbReference type="InterPro" id="IPR047820">
    <property type="entry name" value="P5A-type_ATPase"/>
</dbReference>
<dbReference type="PRINTS" id="PR00119">
    <property type="entry name" value="CATATPASE"/>
</dbReference>
<name>A0A226EHU9_FOLCA</name>
<dbReference type="GO" id="GO:0005524">
    <property type="term" value="F:ATP binding"/>
    <property type="evidence" value="ECO:0007669"/>
    <property type="project" value="UniProtKB-KW"/>
</dbReference>
<evidence type="ECO:0000256" key="9">
    <source>
        <dbReference type="ARBA" id="ARBA00022840"/>
    </source>
</evidence>
<gene>
    <name evidence="18" type="ORF">Fcan01_07115</name>
</gene>
<keyword evidence="19" id="KW-1185">Reference proteome</keyword>
<feature type="transmembrane region" description="Helical" evidence="15">
    <location>
        <begin position="53"/>
        <end position="72"/>
    </location>
</feature>
<dbReference type="FunFam" id="2.70.150.10:FF:000015">
    <property type="entry name" value="Cation-transporting ATPase"/>
    <property type="match status" value="1"/>
</dbReference>
<keyword evidence="13 15" id="KW-0472">Membrane</keyword>
<dbReference type="GO" id="GO:0006874">
    <property type="term" value="P:intracellular calcium ion homeostasis"/>
    <property type="evidence" value="ECO:0007669"/>
    <property type="project" value="TreeGrafter"/>
</dbReference>
<evidence type="ECO:0000256" key="7">
    <source>
        <dbReference type="ARBA" id="ARBA00022741"/>
    </source>
</evidence>
<feature type="transmembrane region" description="Helical" evidence="15">
    <location>
        <begin position="1002"/>
        <end position="1018"/>
    </location>
</feature>
<keyword evidence="11" id="KW-1278">Translocase</keyword>
<evidence type="ECO:0000256" key="11">
    <source>
        <dbReference type="ARBA" id="ARBA00022967"/>
    </source>
</evidence>
<dbReference type="InterPro" id="IPR023214">
    <property type="entry name" value="HAD_sf"/>
</dbReference>
<dbReference type="SUPFAM" id="SSF81653">
    <property type="entry name" value="Calcium ATPase, transduction domain A"/>
    <property type="match status" value="1"/>
</dbReference>
<dbReference type="InterPro" id="IPR023298">
    <property type="entry name" value="ATPase_P-typ_TM_dom_sf"/>
</dbReference>
<keyword evidence="6" id="KW-0479">Metal-binding</keyword>
<dbReference type="SUPFAM" id="SSF81660">
    <property type="entry name" value="Metal cation-transporting ATPase, ATP-binding domain N"/>
    <property type="match status" value="1"/>
</dbReference>
<feature type="transmembrane region" description="Helical" evidence="15">
    <location>
        <begin position="1038"/>
        <end position="1062"/>
    </location>
</feature>
<evidence type="ECO:0000256" key="13">
    <source>
        <dbReference type="ARBA" id="ARBA00023136"/>
    </source>
</evidence>
<dbReference type="Gene3D" id="2.70.150.10">
    <property type="entry name" value="Calcium-transporting ATPase, cytoplasmic transduction domain A"/>
    <property type="match status" value="1"/>
</dbReference>
<keyword evidence="5 15" id="KW-0812">Transmembrane</keyword>
<keyword evidence="7" id="KW-0547">Nucleotide-binding</keyword>
<dbReference type="Gene3D" id="3.40.50.1000">
    <property type="entry name" value="HAD superfamily/HAD-like"/>
    <property type="match status" value="1"/>
</dbReference>
<dbReference type="InterPro" id="IPR044492">
    <property type="entry name" value="P_typ_ATPase_HD_dom"/>
</dbReference>
<feature type="transmembrane region" description="Helical" evidence="15">
    <location>
        <begin position="1083"/>
        <end position="1104"/>
    </location>
</feature>
<feature type="transmembrane region" description="Helical" evidence="15">
    <location>
        <begin position="215"/>
        <end position="234"/>
    </location>
</feature>
<dbReference type="SFLD" id="SFLDF00027">
    <property type="entry name" value="p-type_atpase"/>
    <property type="match status" value="1"/>
</dbReference>
<feature type="transmembrane region" description="Helical" evidence="15">
    <location>
        <begin position="21"/>
        <end position="41"/>
    </location>
</feature>
<feature type="region of interest" description="Disordered" evidence="14">
    <location>
        <begin position="857"/>
        <end position="907"/>
    </location>
</feature>
<feature type="transmembrane region" description="Helical" evidence="15">
    <location>
        <begin position="1159"/>
        <end position="1180"/>
    </location>
</feature>
<evidence type="ECO:0000313" key="18">
    <source>
        <dbReference type="EMBL" id="OXA57235.1"/>
    </source>
</evidence>
<evidence type="ECO:0000259" key="16">
    <source>
        <dbReference type="Pfam" id="PF00122"/>
    </source>
</evidence>
<evidence type="ECO:0000256" key="15">
    <source>
        <dbReference type="SAM" id="Phobius"/>
    </source>
</evidence>
<dbReference type="GO" id="GO:0015662">
    <property type="term" value="F:P-type ion transporter activity"/>
    <property type="evidence" value="ECO:0007669"/>
    <property type="project" value="TreeGrafter"/>
</dbReference>
<dbReference type="InterPro" id="IPR018303">
    <property type="entry name" value="ATPase_P-typ_P_site"/>
</dbReference>
<dbReference type="InterPro" id="IPR023299">
    <property type="entry name" value="ATPase_P-typ_cyto_dom_N"/>
</dbReference>
<keyword evidence="12 15" id="KW-1133">Transmembrane helix</keyword>
<comment type="subcellular location">
    <subcellularLocation>
        <location evidence="1">Endoplasmic reticulum membrane</location>
        <topology evidence="1">Multi-pass membrane protein</topology>
    </subcellularLocation>
</comment>
<keyword evidence="9" id="KW-0067">ATP-binding</keyword>
<evidence type="ECO:0000256" key="2">
    <source>
        <dbReference type="ARBA" id="ARBA00006000"/>
    </source>
</evidence>
<dbReference type="Gene3D" id="3.40.1110.10">
    <property type="entry name" value="Calcium-transporting ATPase, cytoplasmic domain N"/>
    <property type="match status" value="1"/>
</dbReference>
<feature type="domain" description="P-type ATPase A" evidence="16">
    <location>
        <begin position="251"/>
        <end position="385"/>
    </location>
</feature>
<evidence type="ECO:0000256" key="10">
    <source>
        <dbReference type="ARBA" id="ARBA00022842"/>
    </source>
</evidence>
<dbReference type="PANTHER" id="PTHR45630">
    <property type="entry name" value="CATION-TRANSPORTING ATPASE-RELATED"/>
    <property type="match status" value="1"/>
</dbReference>
<keyword evidence="8" id="KW-0256">Endoplasmic reticulum</keyword>
<organism evidence="18 19">
    <name type="scientific">Folsomia candida</name>
    <name type="common">Springtail</name>
    <dbReference type="NCBI Taxonomy" id="158441"/>
    <lineage>
        <taxon>Eukaryota</taxon>
        <taxon>Metazoa</taxon>
        <taxon>Ecdysozoa</taxon>
        <taxon>Arthropoda</taxon>
        <taxon>Hexapoda</taxon>
        <taxon>Collembola</taxon>
        <taxon>Entomobryomorpha</taxon>
        <taxon>Isotomoidea</taxon>
        <taxon>Isotomidae</taxon>
        <taxon>Proisotominae</taxon>
        <taxon>Folsomia</taxon>
    </lineage>
</organism>
<evidence type="ECO:0000256" key="8">
    <source>
        <dbReference type="ARBA" id="ARBA00022824"/>
    </source>
</evidence>
<sequence length="1187" mass="133487">MANTPTEELVDSITLYCKKPILLHGYVWPFVGLYGTWAAVWGTYLDPETSFEAGMIGLAIIMVVQTLVYLCCHWSVHVCAYLTCSPEVDPLKSHIAKVIPTPTNGSAEFVKIHRAKEDENWLVWLIFQETKYEWNFESSCFEAIEYPTRHLLATYLHHKGYSEDIHISNAARKYGGNRTIMRIPTFQEFFIERATAPFFVFQVFCVLLWCLDEYWMYSVFTLFMLIVFECTVVQQQLRNMSEIRNMGNKPYKIQVYRGRKWRPILSDEILPGDIVSITRSPTEELIPCDMLLLRGPCIVDESMLTGESVPQMKEPIESEFPDGNTSEDRYLDLDTDGKLRILFGGTRIVQHTPPSKSSTALRAPDNGCICYVLRTGFSTSQGKLLRTIMYGVKRVTANNLETFAFIVFLLIFAIAAASYVWIKGTEDPDRNRYKLFLECTLILTSVVPPELPIELSLAVNSSVLSLTRLGVFCTEPFRIPFAGKVEICCFDKTGTLTSDNLVIEGVAIKGGSSKPEPSSNLGPEALQTLAACHSLVTLEDGTIVGDPLEKVTLKWIEWDINKDVVVPKKAATIKGFKIFHRFHFSSALKRMSVVAGYSEGLETEYFAAVKGAPEVMKTMFADLPKDYDDIYLSFSRRGARVLALGLKRLGRLSTQDIRQLGRDEIESELKFQGFLVVSCPLKGDSKEVIHEIMHSSHKVVMITGDNPLTACHVAKQLKMVRKEHILVLNSETLHWESINSAIQLPFLSTDDKGLVEKYDLCVTGDGLNRLITNPENDFLDRLTRFLPHVIVYARMAPKQKEWVINAIKSHGYCTLMCGDGTNDVGALKHAHVGVAILSHCPEWVEKRQKLLQEITERQQNQNGATEPASIAPTTGNRPPSARPSSRTVNRRSPGVVNNAQGRTSAVAGRPEVGFDRQLAKMLKELEEEEKGQVIKLGDASIAAPFSSKMSSIECILHVIKQGRCTLVTTLQMFKILALNALILAYSQSVLYLDGIKLSDSQATFHGLLLAACFFFISHSKPMKNLSKRRPLPNIFNAYTLLTVLLQFCIHFIVIVFLVRQSLQYAPEDRPEKVDLEKKFEPTLLNSTVYVISLALQITTFFVNYRGHPFMQSITENKPFFYSILVAAGAVFAMVTRCLPDLCDQFEVVPFPSEFQRTMLMAFAGDVVGAFAIDRICMWLFGEGKLRI</sequence>
<comment type="similarity">
    <text evidence="2">Belongs to the cation transport ATPase (P-type) (TC 3.A.3) family. Type V subfamily.</text>
</comment>
<dbReference type="SFLD" id="SFLDG00002">
    <property type="entry name" value="C1.7:_P-type_atpase_like"/>
    <property type="match status" value="1"/>
</dbReference>
<dbReference type="NCBIfam" id="TIGR01657">
    <property type="entry name" value="P-ATPase-V"/>
    <property type="match status" value="1"/>
</dbReference>
<keyword evidence="3" id="KW-0813">Transport</keyword>
<dbReference type="OrthoDB" id="48943at2759"/>
<feature type="domain" description="P5A-ATPase transmembrane helical hairpin" evidence="17">
    <location>
        <begin position="19"/>
        <end position="86"/>
    </location>
</feature>
<feature type="compositionally biased region" description="Polar residues" evidence="14">
    <location>
        <begin position="871"/>
        <end position="887"/>
    </location>
</feature>
<dbReference type="InterPro" id="IPR059000">
    <property type="entry name" value="ATPase_P-type_domA"/>
</dbReference>
<evidence type="ECO:0000256" key="12">
    <source>
        <dbReference type="ARBA" id="ARBA00022989"/>
    </source>
</evidence>
<evidence type="ECO:0000256" key="5">
    <source>
        <dbReference type="ARBA" id="ARBA00022692"/>
    </source>
</evidence>
<dbReference type="InterPro" id="IPR036412">
    <property type="entry name" value="HAD-like_sf"/>
</dbReference>
<evidence type="ECO:0000256" key="1">
    <source>
        <dbReference type="ARBA" id="ARBA00004477"/>
    </source>
</evidence>
<dbReference type="Pfam" id="PF23143">
    <property type="entry name" value="2TM_P5A-ATPase"/>
    <property type="match status" value="1"/>
</dbReference>
<evidence type="ECO:0000256" key="6">
    <source>
        <dbReference type="ARBA" id="ARBA00022723"/>
    </source>
</evidence>
<evidence type="ECO:0000313" key="19">
    <source>
        <dbReference type="Proteomes" id="UP000198287"/>
    </source>
</evidence>
<dbReference type="Proteomes" id="UP000198287">
    <property type="component" value="Unassembled WGS sequence"/>
</dbReference>
<evidence type="ECO:0000256" key="3">
    <source>
        <dbReference type="ARBA" id="ARBA00022448"/>
    </source>
</evidence>
<comment type="caution">
    <text evidence="18">The sequence shown here is derived from an EMBL/GenBank/DDBJ whole genome shotgun (WGS) entry which is preliminary data.</text>
</comment>